<dbReference type="PANTHER" id="PTHR43042">
    <property type="entry name" value="SAM-DEPENDENT METHYLTRANSFERASE"/>
    <property type="match status" value="1"/>
</dbReference>
<gene>
    <name evidence="6" type="ORF">FC87_GL000098</name>
</gene>
<dbReference type="PATRIC" id="fig|1423745.4.peg.105"/>
<dbReference type="InterPro" id="IPR015947">
    <property type="entry name" value="PUA-like_sf"/>
</dbReference>
<dbReference type="STRING" id="1423745.GCA_001311215_00530"/>
<evidence type="ECO:0000313" key="7">
    <source>
        <dbReference type="Proteomes" id="UP000051586"/>
    </source>
</evidence>
<dbReference type="Gene3D" id="3.40.50.150">
    <property type="entry name" value="Vaccinia Virus protein VP39"/>
    <property type="match status" value="1"/>
</dbReference>
<protein>
    <submittedName>
        <fullName evidence="6">Uncharacterized protein</fullName>
    </submittedName>
</protein>
<evidence type="ECO:0000313" key="6">
    <source>
        <dbReference type="EMBL" id="KRM92486.1"/>
    </source>
</evidence>
<dbReference type="Pfam" id="PF17785">
    <property type="entry name" value="PUA_3"/>
    <property type="match status" value="1"/>
</dbReference>
<organism evidence="6 7">
    <name type="scientific">Fructilactobacillus florum DSM 22689 = JCM 16035</name>
    <dbReference type="NCBI Taxonomy" id="1423745"/>
    <lineage>
        <taxon>Bacteria</taxon>
        <taxon>Bacillati</taxon>
        <taxon>Bacillota</taxon>
        <taxon>Bacilli</taxon>
        <taxon>Lactobacillales</taxon>
        <taxon>Lactobacillaceae</taxon>
        <taxon>Fructilactobacillus</taxon>
    </lineage>
</organism>
<evidence type="ECO:0000259" key="4">
    <source>
        <dbReference type="Pfam" id="PF10672"/>
    </source>
</evidence>
<feature type="domain" description="S-adenosylmethionine-dependent methyltransferase" evidence="4">
    <location>
        <begin position="171"/>
        <end position="325"/>
    </location>
</feature>
<dbReference type="InterPro" id="IPR036974">
    <property type="entry name" value="PUA_sf"/>
</dbReference>
<dbReference type="SUPFAM" id="SSF53335">
    <property type="entry name" value="S-adenosyl-L-methionine-dependent methyltransferases"/>
    <property type="match status" value="1"/>
</dbReference>
<accession>A0A0R2CXE5</accession>
<dbReference type="Gene3D" id="2.30.130.10">
    <property type="entry name" value="PUA domain"/>
    <property type="match status" value="1"/>
</dbReference>
<comment type="caution">
    <text evidence="6">The sequence shown here is derived from an EMBL/GenBank/DDBJ whole genome shotgun (WGS) entry which is preliminary data.</text>
</comment>
<dbReference type="GO" id="GO:0008168">
    <property type="term" value="F:methyltransferase activity"/>
    <property type="evidence" value="ECO:0007669"/>
    <property type="project" value="UniProtKB-KW"/>
</dbReference>
<dbReference type="Proteomes" id="UP000051586">
    <property type="component" value="Unassembled WGS sequence"/>
</dbReference>
<dbReference type="InterPro" id="IPR019614">
    <property type="entry name" value="SAM-dep_methyl-trfase"/>
</dbReference>
<proteinExistence type="predicted"/>
<keyword evidence="2" id="KW-0808">Transferase</keyword>
<name>A0A0R2CXE5_9LACO</name>
<dbReference type="RefSeq" id="WP_035422172.1">
    <property type="nucleotide sequence ID" value="NZ_AYZI01000001.1"/>
</dbReference>
<dbReference type="InterPro" id="IPR041532">
    <property type="entry name" value="RlmI-like_PUA"/>
</dbReference>
<dbReference type="InterPro" id="IPR029063">
    <property type="entry name" value="SAM-dependent_MTases_sf"/>
</dbReference>
<dbReference type="GO" id="GO:0032259">
    <property type="term" value="P:methylation"/>
    <property type="evidence" value="ECO:0007669"/>
    <property type="project" value="UniProtKB-KW"/>
</dbReference>
<dbReference type="GO" id="GO:0003723">
    <property type="term" value="F:RNA binding"/>
    <property type="evidence" value="ECO:0007669"/>
    <property type="project" value="InterPro"/>
</dbReference>
<keyword evidence="3" id="KW-0949">S-adenosyl-L-methionine</keyword>
<evidence type="ECO:0000256" key="1">
    <source>
        <dbReference type="ARBA" id="ARBA00022603"/>
    </source>
</evidence>
<sequence>MQEIEITGAAASKFEGGYPLIQAKDLVAPITKPQVGDFVILTNHGHPVASAYLATTEHKLGWVLSKNSQQTLDQQFFTRCFKRAFRKRQPVTAEESTAVRLFNGSADGVGGMTVDNFAGEVLVTWENPGIQQQSHLLLAALEEALPEYRNLYELRHFDAQAVITAVPGAAPQPQTTVKISEAGTNYSIQLLGAARPGLYLEYRPVREQLKKNTQGKAVLNLLFYQTGMVAAAELGGAIQTENIEMKQRAQTDLLAEMEVNQLDGSRQKNRIMDLRGYLNYAQKHQLRFEVITINLPAYFRSKKGNFNIRKDAEALLAQLADLAAAQADIFITTPTNQLSLKELRRQTQLAFKQQGRSITERDHFSSPADFPVDHELERESAFKGLWVKIVD</sequence>
<reference evidence="6 7" key="1">
    <citation type="journal article" date="2015" name="Genome Announc.">
        <title>Expanding the biotechnology potential of lactobacilli through comparative genomics of 213 strains and associated genera.</title>
        <authorList>
            <person name="Sun Z."/>
            <person name="Harris H.M."/>
            <person name="McCann A."/>
            <person name="Guo C."/>
            <person name="Argimon S."/>
            <person name="Zhang W."/>
            <person name="Yang X."/>
            <person name="Jeffery I.B."/>
            <person name="Cooney J.C."/>
            <person name="Kagawa T.F."/>
            <person name="Liu W."/>
            <person name="Song Y."/>
            <person name="Salvetti E."/>
            <person name="Wrobel A."/>
            <person name="Rasinkangas P."/>
            <person name="Parkhill J."/>
            <person name="Rea M.C."/>
            <person name="O'Sullivan O."/>
            <person name="Ritari J."/>
            <person name="Douillard F.P."/>
            <person name="Paul Ross R."/>
            <person name="Yang R."/>
            <person name="Briner A.E."/>
            <person name="Felis G.E."/>
            <person name="de Vos W.M."/>
            <person name="Barrangou R."/>
            <person name="Klaenhammer T.R."/>
            <person name="Caufield P.W."/>
            <person name="Cui Y."/>
            <person name="Zhang H."/>
            <person name="O'Toole P.W."/>
        </authorList>
    </citation>
    <scope>NUCLEOTIDE SEQUENCE [LARGE SCALE GENOMIC DNA]</scope>
    <source>
        <strain evidence="6 7">DSM 22689</strain>
    </source>
</reference>
<dbReference type="Pfam" id="PF10672">
    <property type="entry name" value="Methyltrans_SAM"/>
    <property type="match status" value="1"/>
</dbReference>
<keyword evidence="1" id="KW-0489">Methyltransferase</keyword>
<dbReference type="Gene3D" id="3.30.750.80">
    <property type="entry name" value="RNA methyltransferase domain (HRMD) like"/>
    <property type="match status" value="1"/>
</dbReference>
<evidence type="ECO:0000256" key="2">
    <source>
        <dbReference type="ARBA" id="ARBA00022679"/>
    </source>
</evidence>
<evidence type="ECO:0000259" key="5">
    <source>
        <dbReference type="Pfam" id="PF17785"/>
    </source>
</evidence>
<feature type="domain" description="RlmI-like PUA" evidence="5">
    <location>
        <begin position="5"/>
        <end position="66"/>
    </location>
</feature>
<dbReference type="AlphaFoldDB" id="A0A0R2CXE5"/>
<dbReference type="PANTHER" id="PTHR43042:SF3">
    <property type="entry name" value="RIBOSOMAL RNA LARGE SUBUNIT METHYLTRANSFERASE YWBD-RELATED"/>
    <property type="match status" value="1"/>
</dbReference>
<evidence type="ECO:0000256" key="3">
    <source>
        <dbReference type="ARBA" id="ARBA00022691"/>
    </source>
</evidence>
<dbReference type="SUPFAM" id="SSF88697">
    <property type="entry name" value="PUA domain-like"/>
    <property type="match status" value="1"/>
</dbReference>
<dbReference type="EMBL" id="AYZI01000001">
    <property type="protein sequence ID" value="KRM92486.1"/>
    <property type="molecule type" value="Genomic_DNA"/>
</dbReference>